<feature type="repeat" description="TPR" evidence="3">
    <location>
        <begin position="40"/>
        <end position="73"/>
    </location>
</feature>
<evidence type="ECO:0000256" key="3">
    <source>
        <dbReference type="PROSITE-ProRule" id="PRU00339"/>
    </source>
</evidence>
<dbReference type="PANTHER" id="PTHR45586">
    <property type="entry name" value="TPR REPEAT-CONTAINING PROTEIN PA4667"/>
    <property type="match status" value="1"/>
</dbReference>
<dbReference type="PANTHER" id="PTHR45586:SF1">
    <property type="entry name" value="LIPOPOLYSACCHARIDE ASSEMBLY PROTEIN B"/>
    <property type="match status" value="1"/>
</dbReference>
<dbReference type="AlphaFoldDB" id="A0A0W0U997"/>
<dbReference type="EMBL" id="LNYC01000005">
    <property type="protein sequence ID" value="KTD04204.1"/>
    <property type="molecule type" value="Genomic_DNA"/>
</dbReference>
<dbReference type="InterPro" id="IPR051012">
    <property type="entry name" value="CellSynth/LPSAsmb/PSIAsmb"/>
</dbReference>
<sequence>MAQWMLALVLVLFLTGCVHEADAENSVAAAVEAPNPERAALYNTRLGLAYLKQGDFPRAKRKLVHALKLAPDYPQANAAMGWYLEHTGEPAGADVYYRKAVRNARESGAQCNNYGAFLCRQGKYNEAQRWFAVAVRDAAYSNTAGVYENSGLCARAAGDRTLATQAFEKALAQDAGRSQSLEALAAMALQDGNALKARKLLREHMELTHNDAHLRALAVKAEAMAGKAEFSAQDGAQTPGKNYRSKA</sequence>
<dbReference type="SMART" id="SM00028">
    <property type="entry name" value="TPR"/>
    <property type="match status" value="4"/>
</dbReference>
<feature type="signal peptide" evidence="4">
    <location>
        <begin position="1"/>
        <end position="20"/>
    </location>
</feature>
<dbReference type="Pfam" id="PF07719">
    <property type="entry name" value="TPR_2"/>
    <property type="match status" value="1"/>
</dbReference>
<evidence type="ECO:0000256" key="1">
    <source>
        <dbReference type="ARBA" id="ARBA00022737"/>
    </source>
</evidence>
<organism evidence="5 6">
    <name type="scientific">Legionella geestiana</name>
    <dbReference type="NCBI Taxonomy" id="45065"/>
    <lineage>
        <taxon>Bacteria</taxon>
        <taxon>Pseudomonadati</taxon>
        <taxon>Pseudomonadota</taxon>
        <taxon>Gammaproteobacteria</taxon>
        <taxon>Legionellales</taxon>
        <taxon>Legionellaceae</taxon>
        <taxon>Legionella</taxon>
    </lineage>
</organism>
<evidence type="ECO:0000256" key="2">
    <source>
        <dbReference type="ARBA" id="ARBA00022803"/>
    </source>
</evidence>
<dbReference type="NCBIfam" id="TIGR02521">
    <property type="entry name" value="type_IV_pilW"/>
    <property type="match status" value="1"/>
</dbReference>
<dbReference type="InterPro" id="IPR013360">
    <property type="entry name" value="Pilus_4_PilW"/>
</dbReference>
<evidence type="ECO:0000313" key="5">
    <source>
        <dbReference type="EMBL" id="KTD04204.1"/>
    </source>
</evidence>
<dbReference type="InterPro" id="IPR013105">
    <property type="entry name" value="TPR_2"/>
</dbReference>
<keyword evidence="4" id="KW-0732">Signal</keyword>
<protein>
    <submittedName>
        <fullName evidence="5">Fimbrial biogenesis and twitching motility protein PilF</fullName>
    </submittedName>
</protein>
<proteinExistence type="predicted"/>
<dbReference type="InterPro" id="IPR019734">
    <property type="entry name" value="TPR_rpt"/>
</dbReference>
<keyword evidence="6" id="KW-1185">Reference proteome</keyword>
<evidence type="ECO:0000256" key="4">
    <source>
        <dbReference type="SAM" id="SignalP"/>
    </source>
</evidence>
<dbReference type="STRING" id="45065.Lgee_0234"/>
<dbReference type="SUPFAM" id="SSF48452">
    <property type="entry name" value="TPR-like"/>
    <property type="match status" value="1"/>
</dbReference>
<comment type="caution">
    <text evidence="5">The sequence shown here is derived from an EMBL/GenBank/DDBJ whole genome shotgun (WGS) entry which is preliminary data.</text>
</comment>
<dbReference type="PATRIC" id="fig|45065.4.peg.250"/>
<accession>A0A0W0U997</accession>
<evidence type="ECO:0000313" key="6">
    <source>
        <dbReference type="Proteomes" id="UP000054785"/>
    </source>
</evidence>
<feature type="chain" id="PRO_5006913814" evidence="4">
    <location>
        <begin position="21"/>
        <end position="247"/>
    </location>
</feature>
<dbReference type="PROSITE" id="PS50005">
    <property type="entry name" value="TPR"/>
    <property type="match status" value="1"/>
</dbReference>
<keyword evidence="1" id="KW-0677">Repeat</keyword>
<dbReference type="RefSeq" id="WP_051551017.1">
    <property type="nucleotide sequence ID" value="NZ_LNYC01000005.1"/>
</dbReference>
<reference evidence="5 6" key="1">
    <citation type="submission" date="2015-11" db="EMBL/GenBank/DDBJ databases">
        <title>Genomic analysis of 38 Legionella species identifies large and diverse effector repertoires.</title>
        <authorList>
            <person name="Burstein D."/>
            <person name="Amaro F."/>
            <person name="Zusman T."/>
            <person name="Lifshitz Z."/>
            <person name="Cohen O."/>
            <person name="Gilbert J.A."/>
            <person name="Pupko T."/>
            <person name="Shuman H.A."/>
            <person name="Segal G."/>
        </authorList>
    </citation>
    <scope>NUCLEOTIDE SEQUENCE [LARGE SCALE GENOMIC DNA]</scope>
    <source>
        <strain evidence="5 6">ATCC 49504</strain>
    </source>
</reference>
<dbReference type="InterPro" id="IPR011990">
    <property type="entry name" value="TPR-like_helical_dom_sf"/>
</dbReference>
<name>A0A0W0U997_9GAMM</name>
<gene>
    <name evidence="5" type="primary">pilF</name>
    <name evidence="5" type="ORF">Lgee_0234</name>
</gene>
<keyword evidence="2 3" id="KW-0802">TPR repeat</keyword>
<dbReference type="Proteomes" id="UP000054785">
    <property type="component" value="Unassembled WGS sequence"/>
</dbReference>
<dbReference type="Gene3D" id="1.25.40.10">
    <property type="entry name" value="Tetratricopeptide repeat domain"/>
    <property type="match status" value="1"/>
</dbReference>